<evidence type="ECO:0000313" key="2">
    <source>
        <dbReference type="EMBL" id="TQL60945.1"/>
    </source>
</evidence>
<name>A0A542ZKR6_9MICO</name>
<dbReference type="AlphaFoldDB" id="A0A542ZKR6"/>
<protein>
    <submittedName>
        <fullName evidence="2">Uncharacterized protein</fullName>
    </submittedName>
</protein>
<accession>A0A542ZKR6</accession>
<reference evidence="2 3" key="1">
    <citation type="submission" date="2019-06" db="EMBL/GenBank/DDBJ databases">
        <title>Sequencing the genomes of 1000 actinobacteria strains.</title>
        <authorList>
            <person name="Klenk H.-P."/>
        </authorList>
    </citation>
    <scope>NUCLEOTIDE SEQUENCE [LARGE SCALE GENOMIC DNA]</scope>
    <source>
        <strain evidence="2 3">DSM 18082</strain>
    </source>
</reference>
<evidence type="ECO:0000256" key="1">
    <source>
        <dbReference type="SAM" id="MobiDB-lite"/>
    </source>
</evidence>
<proteinExistence type="predicted"/>
<dbReference type="RefSeq" id="WP_141788783.1">
    <property type="nucleotide sequence ID" value="NZ_BAAAKX010000007.1"/>
</dbReference>
<dbReference type="OrthoDB" id="8988083at2"/>
<sequence length="294" mass="30442">MTGTEEEVRAALAGRRESALLAEPSVMAVARLLVTRCRDAGIWVRTAVGTLDRYAREAAGGDLAGLLAAGREDASVAQRSLEDIALRHPDLTAGQLAALAFGPTLWWTAAGVAVAWRPLGNATVASAGRPPQEPPERRPLPVPGTDPDVRLLLLALIGSGTTAYELLGVRVGDAGSLDAAGEVVPDLAAEPLALSFAPEDGGPRRVTFLPPDARAALLARLAERGPLAPEDPLLLPPDTAVATAEAADAVSAALIEAGNDVNVALCRATGDFFREWGMPGARFVARGHSQVPLT</sequence>
<dbReference type="EMBL" id="VFOQ01000001">
    <property type="protein sequence ID" value="TQL60945.1"/>
    <property type="molecule type" value="Genomic_DNA"/>
</dbReference>
<feature type="region of interest" description="Disordered" evidence="1">
    <location>
        <begin position="125"/>
        <end position="144"/>
    </location>
</feature>
<comment type="caution">
    <text evidence="2">The sequence shown here is derived from an EMBL/GenBank/DDBJ whole genome shotgun (WGS) entry which is preliminary data.</text>
</comment>
<keyword evidence="3" id="KW-1185">Reference proteome</keyword>
<gene>
    <name evidence="2" type="ORF">FB474_2345</name>
</gene>
<organism evidence="2 3">
    <name type="scientific">Oryzihumus leptocrescens</name>
    <dbReference type="NCBI Taxonomy" id="297536"/>
    <lineage>
        <taxon>Bacteria</taxon>
        <taxon>Bacillati</taxon>
        <taxon>Actinomycetota</taxon>
        <taxon>Actinomycetes</taxon>
        <taxon>Micrococcales</taxon>
        <taxon>Intrasporangiaceae</taxon>
        <taxon>Oryzihumus</taxon>
    </lineage>
</organism>
<evidence type="ECO:0000313" key="3">
    <source>
        <dbReference type="Proteomes" id="UP000319514"/>
    </source>
</evidence>
<dbReference type="Proteomes" id="UP000319514">
    <property type="component" value="Unassembled WGS sequence"/>
</dbReference>